<evidence type="ECO:0000256" key="4">
    <source>
        <dbReference type="ARBA" id="ARBA00022989"/>
    </source>
</evidence>
<accession>A7VXB4</accession>
<evidence type="ECO:0000256" key="3">
    <source>
        <dbReference type="ARBA" id="ARBA00022692"/>
    </source>
</evidence>
<dbReference type="Proteomes" id="UP000003490">
    <property type="component" value="Unassembled WGS sequence"/>
</dbReference>
<dbReference type="OrthoDB" id="9787346at2"/>
<evidence type="ECO:0000256" key="2">
    <source>
        <dbReference type="ARBA" id="ARBA00022475"/>
    </source>
</evidence>
<evidence type="ECO:0000256" key="8">
    <source>
        <dbReference type="HAMAP-Rule" id="MF_01521"/>
    </source>
</evidence>
<evidence type="ECO:0000256" key="5">
    <source>
        <dbReference type="ARBA" id="ARBA00023065"/>
    </source>
</evidence>
<dbReference type="EMBL" id="ABCB02000020">
    <property type="protein sequence ID" value="EDO60411.1"/>
    <property type="molecule type" value="Genomic_DNA"/>
</dbReference>
<evidence type="ECO:0000256" key="1">
    <source>
        <dbReference type="ARBA" id="ARBA00022448"/>
    </source>
</evidence>
<dbReference type="GO" id="GO:0005384">
    <property type="term" value="F:manganese ion transmembrane transporter activity"/>
    <property type="evidence" value="ECO:0007669"/>
    <property type="project" value="UniProtKB-UniRule"/>
</dbReference>
<dbReference type="PANTHER" id="PTHR35529:SF1">
    <property type="entry name" value="MANGANESE EFFLUX PUMP MNTP-RELATED"/>
    <property type="match status" value="1"/>
</dbReference>
<dbReference type="HAMAP" id="MF_01521">
    <property type="entry name" value="MntP_pump"/>
    <property type="match status" value="1"/>
</dbReference>
<keyword evidence="4 8" id="KW-1133">Transmembrane helix</keyword>
<feature type="transmembrane region" description="Helical" evidence="8">
    <location>
        <begin position="6"/>
        <end position="27"/>
    </location>
</feature>
<feature type="transmembrane region" description="Helical" evidence="8">
    <location>
        <begin position="39"/>
        <end position="65"/>
    </location>
</feature>
<keyword evidence="12" id="KW-1185">Reference proteome</keyword>
<feature type="transmembrane region" description="Helical" evidence="8">
    <location>
        <begin position="137"/>
        <end position="160"/>
    </location>
</feature>
<keyword evidence="3 8" id="KW-0812">Transmembrane</keyword>
<evidence type="ECO:0000313" key="11">
    <source>
        <dbReference type="Proteomes" id="UP000003490"/>
    </source>
</evidence>
<evidence type="ECO:0000313" key="10">
    <source>
        <dbReference type="EMBL" id="PEQ25685.1"/>
    </source>
</evidence>
<evidence type="ECO:0000313" key="12">
    <source>
        <dbReference type="Proteomes" id="UP000220611"/>
    </source>
</evidence>
<keyword evidence="5 8" id="KW-0406">Ion transport</keyword>
<keyword evidence="2 8" id="KW-1003">Cell membrane</keyword>
<evidence type="ECO:0000256" key="7">
    <source>
        <dbReference type="ARBA" id="ARBA00023211"/>
    </source>
</evidence>
<dbReference type="PANTHER" id="PTHR35529">
    <property type="entry name" value="MANGANESE EFFLUX PUMP MNTP-RELATED"/>
    <property type="match status" value="1"/>
</dbReference>
<gene>
    <name evidence="8" type="primary">mntP</name>
    <name evidence="10" type="ORF">CH238_01455</name>
    <name evidence="9" type="ORF">CLOLEP_03237</name>
</gene>
<comment type="similarity">
    <text evidence="8">Belongs to the MntP (TC 9.B.29) family.</text>
</comment>
<reference evidence="9 11" key="2">
    <citation type="submission" date="2007-08" db="EMBL/GenBank/DDBJ databases">
        <authorList>
            <person name="Fulton L."/>
            <person name="Clifton S."/>
            <person name="Fulton B."/>
            <person name="Xu J."/>
            <person name="Minx P."/>
            <person name="Pepin K.H."/>
            <person name="Johnson M."/>
            <person name="Thiruvilangam P."/>
            <person name="Bhonagiri V."/>
            <person name="Nash W.E."/>
            <person name="Wang C."/>
            <person name="Mardis E.R."/>
            <person name="Wilson R.K."/>
        </authorList>
    </citation>
    <scope>NUCLEOTIDE SEQUENCE [LARGE SCALE GENOMIC DNA]</scope>
    <source>
        <strain evidence="9 11">DSM 753</strain>
    </source>
</reference>
<dbReference type="eggNOG" id="COG1971">
    <property type="taxonomic scope" value="Bacteria"/>
</dbReference>
<dbReference type="InterPro" id="IPR003810">
    <property type="entry name" value="Mntp/YtaF"/>
</dbReference>
<dbReference type="InterPro" id="IPR022929">
    <property type="entry name" value="Put_MntP"/>
</dbReference>
<dbReference type="HOGENOM" id="CLU_096410_3_0_9"/>
<feature type="transmembrane region" description="Helical" evidence="8">
    <location>
        <begin position="109"/>
        <end position="131"/>
    </location>
</feature>
<keyword evidence="7 8" id="KW-0464">Manganese</keyword>
<reference evidence="9 11" key="1">
    <citation type="submission" date="2007-08" db="EMBL/GenBank/DDBJ databases">
        <title>Draft genome sequence of Clostridium leptum (DSM 753).</title>
        <authorList>
            <person name="Sudarsanam P."/>
            <person name="Ley R."/>
            <person name="Guruge J."/>
            <person name="Turnbaugh P.J."/>
            <person name="Mahowald M."/>
            <person name="Liep D."/>
            <person name="Gordon J."/>
        </authorList>
    </citation>
    <scope>NUCLEOTIDE SEQUENCE [LARGE SCALE GENOMIC DNA]</scope>
    <source>
        <strain evidence="9 11">DSM 753</strain>
    </source>
</reference>
<keyword evidence="6 8" id="KW-0472">Membrane</keyword>
<protein>
    <recommendedName>
        <fullName evidence="8">Putative manganese efflux pump MntP</fullName>
    </recommendedName>
</protein>
<comment type="caution">
    <text evidence="9">The sequence shown here is derived from an EMBL/GenBank/DDBJ whole genome shotgun (WGS) entry which is preliminary data.</text>
</comment>
<feature type="transmembrane region" description="Helical" evidence="8">
    <location>
        <begin position="172"/>
        <end position="194"/>
    </location>
</feature>
<comment type="function">
    <text evidence="8">Probably functions as a manganese efflux pump.</text>
</comment>
<dbReference type="Pfam" id="PF02659">
    <property type="entry name" value="Mntp"/>
    <property type="match status" value="1"/>
</dbReference>
<proteinExistence type="inferred from homology"/>
<comment type="subcellular location">
    <subcellularLocation>
        <location evidence="8">Cell membrane</location>
        <topology evidence="8">Multi-pass membrane protein</topology>
    </subcellularLocation>
</comment>
<feature type="transmembrane region" description="Helical" evidence="8">
    <location>
        <begin position="71"/>
        <end position="89"/>
    </location>
</feature>
<dbReference type="GO" id="GO:0005886">
    <property type="term" value="C:plasma membrane"/>
    <property type="evidence" value="ECO:0007669"/>
    <property type="project" value="UniProtKB-SubCell"/>
</dbReference>
<sequence>MDYLALFGIAVGLSMDAFAVALTNGAVTRNLKLKHALGIALAFGAFQAVMPTIGWLVGIAGRGIIESVDHWVAFILLGYIGGKMVYDAVKEAKSHEPKECRDPISFKMLMVMAIATSIDALATGIILPSVVGASTLLLMLTAVGLIGLTTFIISFAGVYIGKKFGDLFSSKAELLGGLVLIIIGCKILIEHLFLS</sequence>
<dbReference type="Proteomes" id="UP000220611">
    <property type="component" value="Unassembled WGS sequence"/>
</dbReference>
<organism evidence="9 11">
    <name type="scientific">[Clostridium] leptum DSM 753</name>
    <dbReference type="NCBI Taxonomy" id="428125"/>
    <lineage>
        <taxon>Bacteria</taxon>
        <taxon>Bacillati</taxon>
        <taxon>Bacillota</taxon>
        <taxon>Clostridia</taxon>
        <taxon>Eubacteriales</taxon>
        <taxon>Oscillospiraceae</taxon>
        <taxon>Oscillospiraceae incertae sedis</taxon>
    </lineage>
</organism>
<evidence type="ECO:0000313" key="9">
    <source>
        <dbReference type="EMBL" id="EDO60411.1"/>
    </source>
</evidence>
<dbReference type="AlphaFoldDB" id="A7VXB4"/>
<dbReference type="EMBL" id="NOXF01000001">
    <property type="protein sequence ID" value="PEQ25685.1"/>
    <property type="molecule type" value="Genomic_DNA"/>
</dbReference>
<evidence type="ECO:0000256" key="6">
    <source>
        <dbReference type="ARBA" id="ARBA00023136"/>
    </source>
</evidence>
<name>A7VXB4_9FIRM</name>
<reference evidence="10 12" key="3">
    <citation type="submission" date="2017-07" db="EMBL/GenBank/DDBJ databases">
        <title>Prevalence of linear plasmids in Cutibacterium (Propionibacterium) acnes isolates obtained from prostatic tissue.</title>
        <authorList>
            <person name="Davidsson S."/>
            <person name="Carlsson J."/>
            <person name="Molling P."/>
            <person name="Andren O."/>
            <person name="Andersson S.-O."/>
            <person name="Brzuszkiewicz E."/>
            <person name="Poehlein A."/>
            <person name="Al-Zeer M."/>
            <person name="Brinkmann V."/>
            <person name="Scavenius C."/>
            <person name="Nazipi S."/>
            <person name="Soderquist B."/>
            <person name="Bruggemann H."/>
        </authorList>
    </citation>
    <scope>NUCLEOTIDE SEQUENCE [LARGE SCALE GENOMIC DNA]</scope>
    <source>
        <strain evidence="10 12">DSM 753</strain>
    </source>
</reference>
<keyword evidence="1 8" id="KW-0813">Transport</keyword>